<keyword evidence="2" id="KW-1133">Transmembrane helix</keyword>
<evidence type="ECO:0000256" key="2">
    <source>
        <dbReference type="SAM" id="Phobius"/>
    </source>
</evidence>
<proteinExistence type="predicted"/>
<comment type="caution">
    <text evidence="3">The sequence shown here is derived from an EMBL/GenBank/DDBJ whole genome shotgun (WGS) entry which is preliminary data.</text>
</comment>
<gene>
    <name evidence="3" type="ORF">EEB11_13780</name>
</gene>
<keyword evidence="4" id="KW-1185">Reference proteome</keyword>
<reference evidence="3 4" key="1">
    <citation type="submission" date="2018-11" db="EMBL/GenBank/DDBJ databases">
        <title>Tabrizicola sp. isolated from sediment of alpine lake.</title>
        <authorList>
            <person name="Liu Z."/>
        </authorList>
    </citation>
    <scope>NUCLEOTIDE SEQUENCE [LARGE SCALE GENOMIC DNA]</scope>
    <source>
        <strain evidence="3 4">DRYC-M-16</strain>
    </source>
</reference>
<feature type="transmembrane region" description="Helical" evidence="2">
    <location>
        <begin position="46"/>
        <end position="64"/>
    </location>
</feature>
<protein>
    <submittedName>
        <fullName evidence="3">Uncharacterized protein</fullName>
    </submittedName>
</protein>
<dbReference type="EMBL" id="RPEM01000009">
    <property type="protein sequence ID" value="TGD42360.1"/>
    <property type="molecule type" value="Genomic_DNA"/>
</dbReference>
<organism evidence="3 4">
    <name type="scientific">Pseudotabrizicola sediminis</name>
    <dbReference type="NCBI Taxonomy" id="2486418"/>
    <lineage>
        <taxon>Bacteria</taxon>
        <taxon>Pseudomonadati</taxon>
        <taxon>Pseudomonadota</taxon>
        <taxon>Alphaproteobacteria</taxon>
        <taxon>Rhodobacterales</taxon>
        <taxon>Paracoccaceae</taxon>
        <taxon>Pseudotabrizicola</taxon>
    </lineage>
</organism>
<evidence type="ECO:0000313" key="4">
    <source>
        <dbReference type="Proteomes" id="UP000297741"/>
    </source>
</evidence>
<feature type="compositionally biased region" description="Low complexity" evidence="1">
    <location>
        <begin position="98"/>
        <end position="122"/>
    </location>
</feature>
<keyword evidence="2" id="KW-0812">Transmembrane</keyword>
<evidence type="ECO:0000256" key="1">
    <source>
        <dbReference type="SAM" id="MobiDB-lite"/>
    </source>
</evidence>
<sequence>MPPDPKAAQIPLRGLFFGGHPGAKQLPYCRAIAVPSPQTEPAMRKILLMTGLCLFSTALFLAVLQVRTGSTMAPVTAQTAPVAQSIPSGPATRQLEQALAAAPDPASAPAAPLAEATATSAPRISLAPRNPPKGARFVKAPTAD</sequence>
<accession>A0ABY2KIY3</accession>
<evidence type="ECO:0000313" key="3">
    <source>
        <dbReference type="EMBL" id="TGD42360.1"/>
    </source>
</evidence>
<name>A0ABY2KIY3_9RHOB</name>
<feature type="region of interest" description="Disordered" evidence="1">
    <location>
        <begin position="84"/>
        <end position="144"/>
    </location>
</feature>
<keyword evidence="2" id="KW-0472">Membrane</keyword>
<dbReference type="Proteomes" id="UP000297741">
    <property type="component" value="Unassembled WGS sequence"/>
</dbReference>